<feature type="transmembrane region" description="Helical" evidence="1">
    <location>
        <begin position="72"/>
        <end position="91"/>
    </location>
</feature>
<dbReference type="EMBL" id="CP107567">
    <property type="protein sequence ID" value="UYQ60034.1"/>
    <property type="molecule type" value="Genomic_DNA"/>
</dbReference>
<accession>A0ABY6I227</accession>
<dbReference type="RefSeq" id="WP_264241179.1">
    <property type="nucleotide sequence ID" value="NZ_CP107567.1"/>
</dbReference>
<sequence>MADFREFLSVVVLTAVLAVVTAVWHSLMRPVSGPPTTWDDWEIGIELLVAGGGIVLASLIAEKTPYPSTKLLTVGITAIIIFGGVVCARIWGYDSNGNLTKRASLQLSALGCLGLSAAYAINKQPGILNELWHSVFPN</sequence>
<keyword evidence="1" id="KW-0812">Transmembrane</keyword>
<organism evidence="2 3">
    <name type="scientific">Streptomyces peucetius</name>
    <dbReference type="NCBI Taxonomy" id="1950"/>
    <lineage>
        <taxon>Bacteria</taxon>
        <taxon>Bacillati</taxon>
        <taxon>Actinomycetota</taxon>
        <taxon>Actinomycetes</taxon>
        <taxon>Kitasatosporales</taxon>
        <taxon>Streptomycetaceae</taxon>
        <taxon>Streptomyces</taxon>
    </lineage>
</organism>
<evidence type="ECO:0000313" key="3">
    <source>
        <dbReference type="Proteomes" id="UP001163878"/>
    </source>
</evidence>
<reference evidence="2" key="1">
    <citation type="submission" date="2022-10" db="EMBL/GenBank/DDBJ databases">
        <title>Cytochrome P450 Catalyzes Benzene Ring Formation in the Biosynthesis of Trialkyl-Substituted Aromatic Polyketides.</title>
        <authorList>
            <person name="Zhao E."/>
            <person name="Ge H."/>
        </authorList>
    </citation>
    <scope>NUCLEOTIDE SEQUENCE</scope>
    <source>
        <strain evidence="2">NA0869</strain>
    </source>
</reference>
<feature type="transmembrane region" description="Helical" evidence="1">
    <location>
        <begin position="43"/>
        <end position="60"/>
    </location>
</feature>
<feature type="transmembrane region" description="Helical" evidence="1">
    <location>
        <begin position="7"/>
        <end position="27"/>
    </location>
</feature>
<protein>
    <submittedName>
        <fullName evidence="2">Uncharacterized protein</fullName>
    </submittedName>
</protein>
<evidence type="ECO:0000256" key="1">
    <source>
        <dbReference type="SAM" id="Phobius"/>
    </source>
</evidence>
<keyword evidence="1" id="KW-1133">Transmembrane helix</keyword>
<keyword evidence="1" id="KW-0472">Membrane</keyword>
<name>A0ABY6I227_STRPE</name>
<dbReference type="Proteomes" id="UP001163878">
    <property type="component" value="Chromosome"/>
</dbReference>
<keyword evidence="3" id="KW-1185">Reference proteome</keyword>
<gene>
    <name evidence="2" type="ORF">OGH68_00040</name>
</gene>
<proteinExistence type="predicted"/>
<evidence type="ECO:0000313" key="2">
    <source>
        <dbReference type="EMBL" id="UYQ60034.1"/>
    </source>
</evidence>